<keyword evidence="2" id="KW-0472">Membrane</keyword>
<feature type="compositionally biased region" description="Polar residues" evidence="1">
    <location>
        <begin position="1"/>
        <end position="13"/>
    </location>
</feature>
<feature type="compositionally biased region" description="Basic residues" evidence="1">
    <location>
        <begin position="267"/>
        <end position="277"/>
    </location>
</feature>
<evidence type="ECO:0000256" key="1">
    <source>
        <dbReference type="SAM" id="MobiDB-lite"/>
    </source>
</evidence>
<feature type="transmembrane region" description="Helical" evidence="2">
    <location>
        <begin position="165"/>
        <end position="183"/>
    </location>
</feature>
<dbReference type="RefSeq" id="WP_413281173.1">
    <property type="nucleotide sequence ID" value="NZ_JBHFNT010000284.1"/>
</dbReference>
<keyword evidence="4" id="KW-1185">Reference proteome</keyword>
<comment type="caution">
    <text evidence="3">The sequence shown here is derived from an EMBL/GenBank/DDBJ whole genome shotgun (WGS) entry which is preliminary data.</text>
</comment>
<keyword evidence="2" id="KW-0812">Transmembrane</keyword>
<gene>
    <name evidence="3" type="ORF">ACE1CA_30690</name>
</gene>
<evidence type="ECO:0000256" key="2">
    <source>
        <dbReference type="SAM" id="Phobius"/>
    </source>
</evidence>
<sequence>MQPSKSGMANNRLAQKRSPELPKFKNSALNQQGRRPVPPIQLSPRLKNPKKQTLTERRRRINPALHQPLPWNKLLAQLVVKRPLLVLLTFCGGMLIVAVIAAIGLTLPESVDKLKSKSTPVASSVTPSTNSAIVTAESSPIPTPTAEYSPATITVRTTTEQNPPLGLYAMVGAGCAIGAWLLYRRRLKLAAKMGHKPLPKSLPSEIQEKSVTQQKNGKPVRRNAPGSRKPLVANPGKIPVADSIVRWPNGQSLPRHSQKLLTDTTAKRRKHSIIGDR</sequence>
<evidence type="ECO:0008006" key="5">
    <source>
        <dbReference type="Google" id="ProtNLM"/>
    </source>
</evidence>
<proteinExistence type="predicted"/>
<feature type="transmembrane region" description="Helical" evidence="2">
    <location>
        <begin position="84"/>
        <end position="107"/>
    </location>
</feature>
<feature type="region of interest" description="Disordered" evidence="1">
    <location>
        <begin position="1"/>
        <end position="55"/>
    </location>
</feature>
<evidence type="ECO:0000313" key="4">
    <source>
        <dbReference type="Proteomes" id="UP001576780"/>
    </source>
</evidence>
<accession>A0ABV4WW75</accession>
<reference evidence="3 4" key="1">
    <citation type="submission" date="2024-09" db="EMBL/GenBank/DDBJ databases">
        <title>Floridaenema gen nov. (Aerosakkonemataceae, Aerosakkonematales ord. nov., Cyanobacteria) from benthic tropical and subtropical fresh waters, with the description of four new species.</title>
        <authorList>
            <person name="Moretto J.A."/>
            <person name="Berthold D.E."/>
            <person name="Lefler F.W."/>
            <person name="Huang I.-S."/>
            <person name="Laughinghouse H. IV."/>
        </authorList>
    </citation>
    <scope>NUCLEOTIDE SEQUENCE [LARGE SCALE GENOMIC DNA]</scope>
    <source>
        <strain evidence="3 4">BLCC-F167</strain>
    </source>
</reference>
<protein>
    <recommendedName>
        <fullName evidence="5">Transmembrane protein</fullName>
    </recommendedName>
</protein>
<feature type="region of interest" description="Disordered" evidence="1">
    <location>
        <begin position="196"/>
        <end position="235"/>
    </location>
</feature>
<feature type="compositionally biased region" description="Polar residues" evidence="1">
    <location>
        <begin position="249"/>
        <end position="264"/>
    </location>
</feature>
<name>A0ABV4WW75_9CYAN</name>
<dbReference type="Proteomes" id="UP001576780">
    <property type="component" value="Unassembled WGS sequence"/>
</dbReference>
<feature type="region of interest" description="Disordered" evidence="1">
    <location>
        <begin position="249"/>
        <end position="277"/>
    </location>
</feature>
<evidence type="ECO:0000313" key="3">
    <source>
        <dbReference type="EMBL" id="MFB2838878.1"/>
    </source>
</evidence>
<dbReference type="EMBL" id="JBHFNT010000284">
    <property type="protein sequence ID" value="MFB2838878.1"/>
    <property type="molecule type" value="Genomic_DNA"/>
</dbReference>
<organism evidence="3 4">
    <name type="scientific">Floridaenema evergladense BLCC-F167</name>
    <dbReference type="NCBI Taxonomy" id="3153639"/>
    <lineage>
        <taxon>Bacteria</taxon>
        <taxon>Bacillati</taxon>
        <taxon>Cyanobacteriota</taxon>
        <taxon>Cyanophyceae</taxon>
        <taxon>Oscillatoriophycideae</taxon>
        <taxon>Aerosakkonematales</taxon>
        <taxon>Aerosakkonemataceae</taxon>
        <taxon>Floridanema</taxon>
        <taxon>Floridanema evergladense</taxon>
    </lineage>
</organism>
<keyword evidence="2" id="KW-1133">Transmembrane helix</keyword>